<evidence type="ECO:0000313" key="2">
    <source>
        <dbReference type="EMBL" id="KAL3523589.1"/>
    </source>
</evidence>
<keyword evidence="1" id="KW-0732">Signal</keyword>
<dbReference type="EMBL" id="JBJUIK010000007">
    <property type="protein sequence ID" value="KAL3523589.1"/>
    <property type="molecule type" value="Genomic_DNA"/>
</dbReference>
<evidence type="ECO:0000313" key="3">
    <source>
        <dbReference type="Proteomes" id="UP001630127"/>
    </source>
</evidence>
<reference evidence="2 3" key="1">
    <citation type="submission" date="2024-11" db="EMBL/GenBank/DDBJ databases">
        <title>A near-complete genome assembly of Cinchona calisaya.</title>
        <authorList>
            <person name="Lian D.C."/>
            <person name="Zhao X.W."/>
            <person name="Wei L."/>
        </authorList>
    </citation>
    <scope>NUCLEOTIDE SEQUENCE [LARGE SCALE GENOMIC DNA]</scope>
    <source>
        <tissue evidence="2">Nenye</tissue>
    </source>
</reference>
<gene>
    <name evidence="2" type="ORF">ACH5RR_016423</name>
</gene>
<sequence>MHLGPIILVNILFSYFFLSVSDHHFVAFAINCGSFSSNSNGLDGHEWIGETAASILFLSDSKSRTSTILAKSFSAADPFPYKTSRIFTNPFHYTFQVSPVDIWPQNTFQKSQISLNMEYSY</sequence>
<organism evidence="2 3">
    <name type="scientific">Cinchona calisaya</name>
    <dbReference type="NCBI Taxonomy" id="153742"/>
    <lineage>
        <taxon>Eukaryota</taxon>
        <taxon>Viridiplantae</taxon>
        <taxon>Streptophyta</taxon>
        <taxon>Embryophyta</taxon>
        <taxon>Tracheophyta</taxon>
        <taxon>Spermatophyta</taxon>
        <taxon>Magnoliopsida</taxon>
        <taxon>eudicotyledons</taxon>
        <taxon>Gunneridae</taxon>
        <taxon>Pentapetalae</taxon>
        <taxon>asterids</taxon>
        <taxon>lamiids</taxon>
        <taxon>Gentianales</taxon>
        <taxon>Rubiaceae</taxon>
        <taxon>Cinchonoideae</taxon>
        <taxon>Cinchoneae</taxon>
        <taxon>Cinchona</taxon>
    </lineage>
</organism>
<evidence type="ECO:0008006" key="4">
    <source>
        <dbReference type="Google" id="ProtNLM"/>
    </source>
</evidence>
<accession>A0ABD2ZVY4</accession>
<evidence type="ECO:0000256" key="1">
    <source>
        <dbReference type="SAM" id="SignalP"/>
    </source>
</evidence>
<keyword evidence="3" id="KW-1185">Reference proteome</keyword>
<dbReference type="Proteomes" id="UP001630127">
    <property type="component" value="Unassembled WGS sequence"/>
</dbReference>
<dbReference type="Gene3D" id="2.60.120.430">
    <property type="entry name" value="Galactose-binding lectin"/>
    <property type="match status" value="1"/>
</dbReference>
<dbReference type="AlphaFoldDB" id="A0ABD2ZVY4"/>
<protein>
    <recommendedName>
        <fullName evidence="4">Legume lectin domain-containing protein</fullName>
    </recommendedName>
</protein>
<proteinExistence type="predicted"/>
<name>A0ABD2ZVY4_9GENT</name>
<feature type="signal peptide" evidence="1">
    <location>
        <begin position="1"/>
        <end position="22"/>
    </location>
</feature>
<comment type="caution">
    <text evidence="2">The sequence shown here is derived from an EMBL/GenBank/DDBJ whole genome shotgun (WGS) entry which is preliminary data.</text>
</comment>
<feature type="chain" id="PRO_5044838638" description="Legume lectin domain-containing protein" evidence="1">
    <location>
        <begin position="23"/>
        <end position="121"/>
    </location>
</feature>